<feature type="compositionally biased region" description="Polar residues" evidence="5">
    <location>
        <begin position="44"/>
        <end position="54"/>
    </location>
</feature>
<feature type="domain" description="HTH lysR-type" evidence="6">
    <location>
        <begin position="88"/>
        <end position="145"/>
    </location>
</feature>
<evidence type="ECO:0000256" key="3">
    <source>
        <dbReference type="ARBA" id="ARBA00023125"/>
    </source>
</evidence>
<evidence type="ECO:0000256" key="2">
    <source>
        <dbReference type="ARBA" id="ARBA00023015"/>
    </source>
</evidence>
<dbReference type="InterPro" id="IPR005119">
    <property type="entry name" value="LysR_subst-bd"/>
</dbReference>
<evidence type="ECO:0000256" key="5">
    <source>
        <dbReference type="SAM" id="MobiDB-lite"/>
    </source>
</evidence>
<organism evidence="7 8">
    <name type="scientific">Kineosporia mesophila</name>
    <dbReference type="NCBI Taxonomy" id="566012"/>
    <lineage>
        <taxon>Bacteria</taxon>
        <taxon>Bacillati</taxon>
        <taxon>Actinomycetota</taxon>
        <taxon>Actinomycetes</taxon>
        <taxon>Kineosporiales</taxon>
        <taxon>Kineosporiaceae</taxon>
        <taxon>Kineosporia</taxon>
    </lineage>
</organism>
<feature type="region of interest" description="Disordered" evidence="5">
    <location>
        <begin position="1"/>
        <end position="20"/>
    </location>
</feature>
<keyword evidence="2" id="KW-0805">Transcription regulation</keyword>
<dbReference type="EMBL" id="BAAAZO010000003">
    <property type="protein sequence ID" value="GAA3605864.1"/>
    <property type="molecule type" value="Genomic_DNA"/>
</dbReference>
<dbReference type="Proteomes" id="UP001501074">
    <property type="component" value="Unassembled WGS sequence"/>
</dbReference>
<gene>
    <name evidence="7" type="ORF">GCM10022223_22120</name>
</gene>
<keyword evidence="3" id="KW-0238">DNA-binding</keyword>
<comment type="caution">
    <text evidence="7">The sequence shown here is derived from an EMBL/GenBank/DDBJ whole genome shotgun (WGS) entry which is preliminary data.</text>
</comment>
<evidence type="ECO:0000313" key="7">
    <source>
        <dbReference type="EMBL" id="GAA3605864.1"/>
    </source>
</evidence>
<protein>
    <submittedName>
        <fullName evidence="7">LysR family transcriptional regulator</fullName>
    </submittedName>
</protein>
<evidence type="ECO:0000259" key="6">
    <source>
        <dbReference type="PROSITE" id="PS50931"/>
    </source>
</evidence>
<dbReference type="InterPro" id="IPR036388">
    <property type="entry name" value="WH-like_DNA-bd_sf"/>
</dbReference>
<dbReference type="PRINTS" id="PR00039">
    <property type="entry name" value="HTHLYSR"/>
</dbReference>
<keyword evidence="8" id="KW-1185">Reference proteome</keyword>
<name>A0ABP6ZDI9_9ACTN</name>
<evidence type="ECO:0000313" key="8">
    <source>
        <dbReference type="Proteomes" id="UP001501074"/>
    </source>
</evidence>
<sequence>MAPIGDDEQPVVHTHAVPDLLAEEVLDPPDQVRRHTGHALAAQEATSPSVTSRVQPDVSGTVRNSPVSDGLNDPDRPVLAESSATARLDPRRLLVFREVAHSGSMAAAARTLGWTQPAVSQHIRKLEKDLGLALITRVGRGIALTDPGQLLLRHADAIDARLEAAGEALADLARRRTGRVRIAAFPSASATLVATALMNLSAEHPGLDVRLTQVEPPEALVLLAEGQCDLAIVFDYPGEDFERGPLEAVKLLRDPLRAVMGHNHPLADRESVTLKDLAGQRWIAGCVSCRKHLVREAVKSGFTPDIRHSTDDYVVVQALVAAGIAVAALPGMTLRASLNPAVKVLPLEGYPSRTVSAVLAPSSHGVPAVEAVLEQLRLVARMPA</sequence>
<dbReference type="SUPFAM" id="SSF46785">
    <property type="entry name" value="Winged helix' DNA-binding domain"/>
    <property type="match status" value="1"/>
</dbReference>
<dbReference type="SUPFAM" id="SSF53850">
    <property type="entry name" value="Periplasmic binding protein-like II"/>
    <property type="match status" value="1"/>
</dbReference>
<dbReference type="PANTHER" id="PTHR30346">
    <property type="entry name" value="TRANSCRIPTIONAL DUAL REGULATOR HCAR-RELATED"/>
    <property type="match status" value="1"/>
</dbReference>
<proteinExistence type="inferred from homology"/>
<comment type="similarity">
    <text evidence="1">Belongs to the LysR transcriptional regulatory family.</text>
</comment>
<reference evidence="8" key="1">
    <citation type="journal article" date="2019" name="Int. J. Syst. Evol. Microbiol.">
        <title>The Global Catalogue of Microorganisms (GCM) 10K type strain sequencing project: providing services to taxonomists for standard genome sequencing and annotation.</title>
        <authorList>
            <consortium name="The Broad Institute Genomics Platform"/>
            <consortium name="The Broad Institute Genome Sequencing Center for Infectious Disease"/>
            <person name="Wu L."/>
            <person name="Ma J."/>
        </authorList>
    </citation>
    <scope>NUCLEOTIDE SEQUENCE [LARGE SCALE GENOMIC DNA]</scope>
    <source>
        <strain evidence="8">JCM 16902</strain>
    </source>
</reference>
<evidence type="ECO:0000256" key="4">
    <source>
        <dbReference type="ARBA" id="ARBA00023163"/>
    </source>
</evidence>
<keyword evidence="4" id="KW-0804">Transcription</keyword>
<dbReference type="CDD" id="cd08423">
    <property type="entry name" value="PBP2_LTTR_like_6"/>
    <property type="match status" value="1"/>
</dbReference>
<dbReference type="PROSITE" id="PS50931">
    <property type="entry name" value="HTH_LYSR"/>
    <property type="match status" value="1"/>
</dbReference>
<dbReference type="RefSeq" id="WP_231483197.1">
    <property type="nucleotide sequence ID" value="NZ_BAAAZO010000003.1"/>
</dbReference>
<dbReference type="InterPro" id="IPR000847">
    <property type="entry name" value="LysR_HTH_N"/>
</dbReference>
<feature type="region of interest" description="Disordered" evidence="5">
    <location>
        <begin position="27"/>
        <end position="84"/>
    </location>
</feature>
<evidence type="ECO:0000256" key="1">
    <source>
        <dbReference type="ARBA" id="ARBA00009437"/>
    </source>
</evidence>
<dbReference type="Pfam" id="PF03466">
    <property type="entry name" value="LysR_substrate"/>
    <property type="match status" value="1"/>
</dbReference>
<dbReference type="Gene3D" id="3.40.190.10">
    <property type="entry name" value="Periplasmic binding protein-like II"/>
    <property type="match status" value="2"/>
</dbReference>
<dbReference type="InterPro" id="IPR036390">
    <property type="entry name" value="WH_DNA-bd_sf"/>
</dbReference>
<dbReference type="Gene3D" id="1.10.10.10">
    <property type="entry name" value="Winged helix-like DNA-binding domain superfamily/Winged helix DNA-binding domain"/>
    <property type="match status" value="1"/>
</dbReference>
<accession>A0ABP6ZDI9</accession>
<dbReference type="PANTHER" id="PTHR30346:SF29">
    <property type="entry name" value="LYSR SUBSTRATE-BINDING"/>
    <property type="match status" value="1"/>
</dbReference>
<dbReference type="Pfam" id="PF00126">
    <property type="entry name" value="HTH_1"/>
    <property type="match status" value="1"/>
</dbReference>